<dbReference type="PANTHER" id="PTHR21245">
    <property type="entry name" value="HETEROGENEOUS NUCLEAR RIBONUCLEOPROTEIN"/>
    <property type="match status" value="1"/>
</dbReference>
<dbReference type="GO" id="GO:0003723">
    <property type="term" value="F:RNA binding"/>
    <property type="evidence" value="ECO:0007669"/>
    <property type="project" value="UniProtKB-UniRule"/>
</dbReference>
<evidence type="ECO:0000256" key="2">
    <source>
        <dbReference type="PROSITE-ProRule" id="PRU00176"/>
    </source>
</evidence>
<keyword evidence="5" id="KW-0687">Ribonucleoprotein</keyword>
<feature type="compositionally biased region" description="Polar residues" evidence="3">
    <location>
        <begin position="45"/>
        <end position="56"/>
    </location>
</feature>
<dbReference type="GO" id="GO:1990904">
    <property type="term" value="C:ribonucleoprotein complex"/>
    <property type="evidence" value="ECO:0007669"/>
    <property type="project" value="UniProtKB-KW"/>
</dbReference>
<accession>A0A3A3AB69</accession>
<dbReference type="Pfam" id="PF00076">
    <property type="entry name" value="RRM_1"/>
    <property type="match status" value="1"/>
</dbReference>
<feature type="region of interest" description="Disordered" evidence="3">
    <location>
        <begin position="1"/>
        <end position="56"/>
    </location>
</feature>
<proteinExistence type="predicted"/>
<dbReference type="InterPro" id="IPR012677">
    <property type="entry name" value="Nucleotide-bd_a/b_plait_sf"/>
</dbReference>
<gene>
    <name evidence="5" type="ORF">PHISCL_00466</name>
</gene>
<dbReference type="CDD" id="cd00590">
    <property type="entry name" value="RRM_SF"/>
    <property type="match status" value="2"/>
</dbReference>
<evidence type="ECO:0000259" key="4">
    <source>
        <dbReference type="PROSITE" id="PS50102"/>
    </source>
</evidence>
<feature type="compositionally biased region" description="Basic and acidic residues" evidence="3">
    <location>
        <begin position="157"/>
        <end position="173"/>
    </location>
</feature>
<dbReference type="OrthoDB" id="272703at2759"/>
<dbReference type="Gene3D" id="3.30.70.330">
    <property type="match status" value="2"/>
</dbReference>
<reference evidence="6" key="1">
    <citation type="submission" date="2017-02" db="EMBL/GenBank/DDBJ databases">
        <authorList>
            <person name="Tafer H."/>
            <person name="Lopandic K."/>
        </authorList>
    </citation>
    <scope>NUCLEOTIDE SEQUENCE [LARGE SCALE GENOMIC DNA]</scope>
    <source>
        <strain evidence="6">CBS 366.77</strain>
    </source>
</reference>
<dbReference type="Proteomes" id="UP000266188">
    <property type="component" value="Unassembled WGS sequence"/>
</dbReference>
<feature type="compositionally biased region" description="Polar residues" evidence="3">
    <location>
        <begin position="187"/>
        <end position="196"/>
    </location>
</feature>
<dbReference type="AlphaFoldDB" id="A0A3A3AB69"/>
<evidence type="ECO:0000256" key="3">
    <source>
        <dbReference type="SAM" id="MobiDB-lite"/>
    </source>
</evidence>
<name>A0A3A3AB69_9EURO</name>
<dbReference type="PROSITE" id="PS50102">
    <property type="entry name" value="RRM"/>
    <property type="match status" value="2"/>
</dbReference>
<comment type="caution">
    <text evidence="5">The sequence shown here is derived from an EMBL/GenBank/DDBJ whole genome shotgun (WGS) entry which is preliminary data.</text>
</comment>
<evidence type="ECO:0000313" key="5">
    <source>
        <dbReference type="EMBL" id="RJE27225.1"/>
    </source>
</evidence>
<feature type="domain" description="RRM" evidence="4">
    <location>
        <begin position="75"/>
        <end position="154"/>
    </location>
</feature>
<dbReference type="EMBL" id="MVGC01000007">
    <property type="protein sequence ID" value="RJE27225.1"/>
    <property type="molecule type" value="Genomic_DNA"/>
</dbReference>
<dbReference type="STRING" id="2070753.A0A3A3AB69"/>
<protein>
    <submittedName>
        <fullName evidence="5">Ribonucleoprotein</fullName>
    </submittedName>
</protein>
<dbReference type="InterPro" id="IPR000504">
    <property type="entry name" value="RRM_dom"/>
</dbReference>
<evidence type="ECO:0000313" key="6">
    <source>
        <dbReference type="Proteomes" id="UP000266188"/>
    </source>
</evidence>
<organism evidence="5 6">
    <name type="scientific">Aspergillus sclerotialis</name>
    <dbReference type="NCBI Taxonomy" id="2070753"/>
    <lineage>
        <taxon>Eukaryota</taxon>
        <taxon>Fungi</taxon>
        <taxon>Dikarya</taxon>
        <taxon>Ascomycota</taxon>
        <taxon>Pezizomycotina</taxon>
        <taxon>Eurotiomycetes</taxon>
        <taxon>Eurotiomycetidae</taxon>
        <taxon>Eurotiales</taxon>
        <taxon>Aspergillaceae</taxon>
        <taxon>Aspergillus</taxon>
        <taxon>Aspergillus subgen. Polypaecilum</taxon>
    </lineage>
</organism>
<feature type="domain" description="RRM" evidence="4">
    <location>
        <begin position="199"/>
        <end position="286"/>
    </location>
</feature>
<keyword evidence="1 2" id="KW-0694">RNA-binding</keyword>
<feature type="compositionally biased region" description="Polar residues" evidence="3">
    <location>
        <begin position="9"/>
        <end position="36"/>
    </location>
</feature>
<feature type="region of interest" description="Disordered" evidence="3">
    <location>
        <begin position="151"/>
        <end position="196"/>
    </location>
</feature>
<evidence type="ECO:0000256" key="1">
    <source>
        <dbReference type="ARBA" id="ARBA00022884"/>
    </source>
</evidence>
<dbReference type="InterPro" id="IPR035979">
    <property type="entry name" value="RBD_domain_sf"/>
</dbReference>
<dbReference type="SUPFAM" id="SSF54928">
    <property type="entry name" value="RNA-binding domain, RBD"/>
    <property type="match status" value="1"/>
</dbReference>
<sequence length="315" mass="35307">MVDAPESPIPQQQTPRTPFSNGVRTNGRAFNSPNWRTKSEDGPNEQGSPSPRTYTSRFAFSRPSPHVPQAISEGRRLYVGNMPYTAKSEDVEALFSAAEFTIERIDIAIDPFTGRNPSYCFVDLVSKEMADRAMAELDGRDMLGRPVKIKPGVAKTSAERSQQRMDGSPRSDRNSPNSMDRWRRNETPTFNKMNSDPSRRLYVGGLPKLIEQDTINSSITKFFKGYKVENISKQFTPHPAKRFEPGDHYYLFVDFSSAEEAQAAMDAMNGKEGPWGASLRVQRARGETWKSDERNKWASTRVTEVPAADEVAAGV</sequence>
<keyword evidence="6" id="KW-1185">Reference proteome</keyword>
<dbReference type="SMART" id="SM00360">
    <property type="entry name" value="RRM"/>
    <property type="match status" value="2"/>
</dbReference>
<dbReference type="FunFam" id="3.30.70.330:FF:001114">
    <property type="entry name" value="Ribonucleoprotein, putative"/>
    <property type="match status" value="1"/>
</dbReference>